<reference evidence="1" key="1">
    <citation type="submission" date="2022-10" db="EMBL/GenBank/DDBJ databases">
        <title>Culturing micro-colonial fungi from biological soil crusts in the Mojave desert and describing Neophaeococcomyces mojavensis, and introducing the new genera and species Taxawa tesnikishii.</title>
        <authorList>
            <person name="Kurbessoian T."/>
            <person name="Stajich J.E."/>
        </authorList>
    </citation>
    <scope>NUCLEOTIDE SEQUENCE</scope>
    <source>
        <strain evidence="1">JES_115</strain>
    </source>
</reference>
<dbReference type="Proteomes" id="UP001172680">
    <property type="component" value="Unassembled WGS sequence"/>
</dbReference>
<sequence>MANNPIPEVDEFETPEARIERLGRQRPEKFKSLWAEAGFVFSVVMSQVLTEYFVSGFNVVLPTIVDDLGIAQSSSTWPAAAFSLVVSSFLLIFGRLSDMYGGYPVYLGGVIWLVIWSIVAGFSQNELMMDFCRALQGLAPAAYLPSSLMLLGSIYRPGPRKNIVFSIYGACAPLGFFIGIFFAGVAAEYATWGWYFWIGAAMTAVTAVIAYFTVPSDIEERKGLGIEMDWPGAILSSCGLILVVYAITDSSHAPNGWATPYIYSLLIVGVLVLGATVYVEGWVAEMPLLPFDLFDVKYMKPLILALFFTYGSLGIFMLYTTFYMTEVMGASPMQLVAWFTPMALGGCIIATCGGFVLHLVPGSVMVILAGVAWIIAPLLFALAPEGANYWAWIFPSMICATVGIDITFNVTNIFITTSLPFRQQGLAGALINSVLHLSIAFFLGFSEVIATNTRERGPMRSYKAVFWFEVACAAVALVLLVGFVKINKASSAATADEIQAMADAERVSTEKHTSAEPVST</sequence>
<accession>A0ACC2ZJS8</accession>
<organism evidence="1 2">
    <name type="scientific">Coniosporium tulheliwenetii</name>
    <dbReference type="NCBI Taxonomy" id="3383036"/>
    <lineage>
        <taxon>Eukaryota</taxon>
        <taxon>Fungi</taxon>
        <taxon>Dikarya</taxon>
        <taxon>Ascomycota</taxon>
        <taxon>Pezizomycotina</taxon>
        <taxon>Dothideomycetes</taxon>
        <taxon>Dothideomycetes incertae sedis</taxon>
        <taxon>Coniosporium</taxon>
    </lineage>
</organism>
<gene>
    <name evidence="1" type="ORF">H2199_001584</name>
</gene>
<name>A0ACC2ZJS8_9PEZI</name>
<keyword evidence="2" id="KW-1185">Reference proteome</keyword>
<evidence type="ECO:0000313" key="2">
    <source>
        <dbReference type="Proteomes" id="UP001172680"/>
    </source>
</evidence>
<evidence type="ECO:0000313" key="1">
    <source>
        <dbReference type="EMBL" id="KAJ9647809.1"/>
    </source>
</evidence>
<protein>
    <submittedName>
        <fullName evidence="1">Uncharacterized protein</fullName>
    </submittedName>
</protein>
<dbReference type="EMBL" id="JAPDRP010000004">
    <property type="protein sequence ID" value="KAJ9647809.1"/>
    <property type="molecule type" value="Genomic_DNA"/>
</dbReference>
<proteinExistence type="predicted"/>
<comment type="caution">
    <text evidence="1">The sequence shown here is derived from an EMBL/GenBank/DDBJ whole genome shotgun (WGS) entry which is preliminary data.</text>
</comment>